<name>A0A0C1VNY6_9VIBR</name>
<gene>
    <name evidence="1" type="ORF">H735_18705</name>
</gene>
<evidence type="ECO:0000313" key="2">
    <source>
        <dbReference type="Proteomes" id="UP000031586"/>
    </source>
</evidence>
<dbReference type="EMBL" id="JPRD01000032">
    <property type="protein sequence ID" value="KIF51583.1"/>
    <property type="molecule type" value="Genomic_DNA"/>
</dbReference>
<accession>A0A0C1VNY6</accession>
<organism evidence="1 2">
    <name type="scientific">Vibrio owensii CAIM 1854 = LMG 25443</name>
    <dbReference type="NCBI Taxonomy" id="1229493"/>
    <lineage>
        <taxon>Bacteria</taxon>
        <taxon>Pseudomonadati</taxon>
        <taxon>Pseudomonadota</taxon>
        <taxon>Gammaproteobacteria</taxon>
        <taxon>Vibrionales</taxon>
        <taxon>Vibrionaceae</taxon>
        <taxon>Vibrio</taxon>
    </lineage>
</organism>
<dbReference type="PATRIC" id="fig|1229493.5.peg.3057"/>
<protein>
    <submittedName>
        <fullName evidence="1">Uncharacterized protein</fullName>
    </submittedName>
</protein>
<dbReference type="RefSeq" id="WP_020197917.1">
    <property type="nucleotide sequence ID" value="NZ_BAOH01000156.1"/>
</dbReference>
<comment type="caution">
    <text evidence="1">The sequence shown here is derived from an EMBL/GenBank/DDBJ whole genome shotgun (WGS) entry which is preliminary data.</text>
</comment>
<dbReference type="AlphaFoldDB" id="A0A0C1VNY6"/>
<evidence type="ECO:0000313" key="1">
    <source>
        <dbReference type="EMBL" id="KIF51583.1"/>
    </source>
</evidence>
<sequence>MSLRNRNPRNRSAEFAHHLNFHESLESRLCRLHVRVLCFGKIPDKYFAVLEKYQRVGQNEMRLKIHERDTLEVIQAYLEEYGLPQRKKNGKPMKRITYFQMRILLAFCDFIDDPRRCHQGRLMGLHQCKSGQKTLQAKQRLTIVQTVTTMFCSMNVDGNRIGRYADKSKNEQPIYDENGNELLRGITHYELRGLHSQIWRQPISKTKYTDVVKMLKLAGYLEIESCYLAQPEAVVLREELREQGASEEEIDAIPSIKSQAAYKWFTHQFIELFGIHFQDKMKESLAYAKEVMANKKLSNVFATYSPFSDGFWTKKRKEYLWRLNQLRYPQGKPPEPNQYGDDVLPELVTSWH</sequence>
<dbReference type="Proteomes" id="UP000031586">
    <property type="component" value="Unassembled WGS sequence"/>
</dbReference>
<proteinExistence type="predicted"/>
<reference evidence="1 2" key="1">
    <citation type="submission" date="2014-07" db="EMBL/GenBank/DDBJ databases">
        <title>Unique and conserved regions in Vibrio harveyi and related species in comparison with the shrimp pathogen Vibrio harveyi CAIM 1792.</title>
        <authorList>
            <person name="Espinoza-Valles I."/>
            <person name="Vora G."/>
            <person name="Leekitcharoenphon P."/>
            <person name="Ussery D."/>
            <person name="Hoj L."/>
            <person name="Gomez-Gil B."/>
        </authorList>
    </citation>
    <scope>NUCLEOTIDE SEQUENCE [LARGE SCALE GENOMIC DNA]</scope>
    <source>
        <strain evidence="2">CAIM 1854 / LMG 25443</strain>
    </source>
</reference>